<keyword evidence="11" id="KW-1185">Reference proteome</keyword>
<dbReference type="InterPro" id="IPR011701">
    <property type="entry name" value="MFS"/>
</dbReference>
<evidence type="ECO:0000256" key="2">
    <source>
        <dbReference type="ARBA" id="ARBA00008432"/>
    </source>
</evidence>
<gene>
    <name evidence="10" type="ORF">FHS30_000880</name>
</gene>
<evidence type="ECO:0000259" key="9">
    <source>
        <dbReference type="PROSITE" id="PS50850"/>
    </source>
</evidence>
<feature type="transmembrane region" description="Helical" evidence="8">
    <location>
        <begin position="150"/>
        <end position="169"/>
    </location>
</feature>
<dbReference type="GO" id="GO:0005886">
    <property type="term" value="C:plasma membrane"/>
    <property type="evidence" value="ECO:0007669"/>
    <property type="project" value="UniProtKB-SubCell"/>
</dbReference>
<evidence type="ECO:0000256" key="1">
    <source>
        <dbReference type="ARBA" id="ARBA00004141"/>
    </source>
</evidence>
<dbReference type="SUPFAM" id="SSF103473">
    <property type="entry name" value="MFS general substrate transporter"/>
    <property type="match status" value="1"/>
</dbReference>
<organism evidence="10 11">
    <name type="scientific">Simiduia aestuariiviva</name>
    <dbReference type="NCBI Taxonomy" id="1510459"/>
    <lineage>
        <taxon>Bacteria</taxon>
        <taxon>Pseudomonadati</taxon>
        <taxon>Pseudomonadota</taxon>
        <taxon>Gammaproteobacteria</taxon>
        <taxon>Cellvibrionales</taxon>
        <taxon>Cellvibrionaceae</taxon>
        <taxon>Simiduia</taxon>
    </lineage>
</organism>
<proteinExistence type="inferred from homology"/>
<feature type="transmembrane region" description="Helical" evidence="8">
    <location>
        <begin position="363"/>
        <end position="380"/>
    </location>
</feature>
<feature type="transmembrane region" description="Helical" evidence="8">
    <location>
        <begin position="21"/>
        <end position="44"/>
    </location>
</feature>
<evidence type="ECO:0000256" key="7">
    <source>
        <dbReference type="ARBA" id="ARBA00023136"/>
    </source>
</evidence>
<dbReference type="InterPro" id="IPR036259">
    <property type="entry name" value="MFS_trans_sf"/>
</dbReference>
<protein>
    <recommendedName>
        <fullName evidence="8">Nitrate/nitrite transporter</fullName>
    </recommendedName>
</protein>
<dbReference type="PANTHER" id="PTHR23515">
    <property type="entry name" value="HIGH-AFFINITY NITRATE TRANSPORTER 2.3"/>
    <property type="match status" value="1"/>
</dbReference>
<dbReference type="NCBIfam" id="TIGR00886">
    <property type="entry name" value="2A0108"/>
    <property type="match status" value="1"/>
</dbReference>
<feature type="domain" description="Major facilitator superfamily (MFS) profile" evidence="9">
    <location>
        <begin position="18"/>
        <end position="472"/>
    </location>
</feature>
<evidence type="ECO:0000313" key="11">
    <source>
        <dbReference type="Proteomes" id="UP000559987"/>
    </source>
</evidence>
<keyword evidence="6 8" id="KW-0534">Nitrate assimilation</keyword>
<dbReference type="GO" id="GO:0015113">
    <property type="term" value="F:nitrite transmembrane transporter activity"/>
    <property type="evidence" value="ECO:0007669"/>
    <property type="project" value="InterPro"/>
</dbReference>
<comment type="caution">
    <text evidence="8">Lacks conserved residue(s) required for the propagation of feature annotation.</text>
</comment>
<evidence type="ECO:0000313" key="10">
    <source>
        <dbReference type="EMBL" id="MBB3167704.1"/>
    </source>
</evidence>
<dbReference type="RefSeq" id="WP_183908649.1">
    <property type="nucleotide sequence ID" value="NZ_JACHXZ010000001.1"/>
</dbReference>
<feature type="transmembrane region" description="Helical" evidence="8">
    <location>
        <begin position="108"/>
        <end position="129"/>
    </location>
</feature>
<dbReference type="InterPro" id="IPR044772">
    <property type="entry name" value="NO3_transporter"/>
</dbReference>
<keyword evidence="4 8" id="KW-0812">Transmembrane</keyword>
<accession>A0A839UI32</accession>
<dbReference type="GO" id="GO:0015112">
    <property type="term" value="F:nitrate transmembrane transporter activity"/>
    <property type="evidence" value="ECO:0007669"/>
    <property type="project" value="UniProtKB-UniRule"/>
</dbReference>
<dbReference type="Gene3D" id="1.20.1250.20">
    <property type="entry name" value="MFS general substrate transporter like domains"/>
    <property type="match status" value="2"/>
</dbReference>
<dbReference type="AlphaFoldDB" id="A0A839UI32"/>
<dbReference type="InterPro" id="IPR004737">
    <property type="entry name" value="NO3_transporter_NarK/NarU-like"/>
</dbReference>
<dbReference type="EMBL" id="JACHXZ010000001">
    <property type="protein sequence ID" value="MBB3167704.1"/>
    <property type="molecule type" value="Genomic_DNA"/>
</dbReference>
<evidence type="ECO:0000256" key="4">
    <source>
        <dbReference type="ARBA" id="ARBA00022692"/>
    </source>
</evidence>
<sequence>MSHAQTFNLFSFSGKMKILHLSWMAFFITFVVWFNFAPMLQAVAASLGLAPAEIKTLLILNVALTIPARVLIGMLTDRYGPKLVYSGLLAVCAIPCLMFALADSFVQAAIARFALGFIGAGFVIGIRLVSEWFPANELGTAEGIYGGWGNFGSAAAAFTLPTVALLFGGDDGWRYAIGLTGVLSLIFSVVFYLNVSDTPKGSTYFRPKNLGALEVTSKGDFFLLIVMKIPMYAALALLTWKLSPEGVSMLSHTVALCFYVGLALLFCYEMSHVWKVNKNIFQQPVAEIHRYKFKQVAVLNVLYFATFGSELAVISMLPLFFADTFALTPVMAGMVASAYAFMNLMSRPGGGWLSDRFGRKSTLLILTAGLALGYALMGMVDSGWPLVLAVIAAMACSFFVQAGEGAVFAVVPLIKRRLTGQIAGMTGAYGNVGAVVYLTVLSFVDYSSFFFVIAGTAVLGFITLLFMEEPAGHIAEVREDGSVELITVS</sequence>
<comment type="subcellular location">
    <subcellularLocation>
        <location evidence="8">Cell membrane</location>
        <topology evidence="8">Multi-pass membrane protein</topology>
    </subcellularLocation>
    <subcellularLocation>
        <location evidence="1">Membrane</location>
        <topology evidence="1">Multi-pass membrane protein</topology>
    </subcellularLocation>
</comment>
<feature type="transmembrane region" description="Helical" evidence="8">
    <location>
        <begin position="246"/>
        <end position="268"/>
    </location>
</feature>
<dbReference type="PROSITE" id="PS50850">
    <property type="entry name" value="MFS"/>
    <property type="match status" value="1"/>
</dbReference>
<keyword evidence="7 8" id="KW-0472">Membrane</keyword>
<dbReference type="GO" id="GO:0042128">
    <property type="term" value="P:nitrate assimilation"/>
    <property type="evidence" value="ECO:0007669"/>
    <property type="project" value="UniProtKB-UniRule"/>
</dbReference>
<feature type="transmembrane region" description="Helical" evidence="8">
    <location>
        <begin position="56"/>
        <end position="76"/>
    </location>
</feature>
<evidence type="ECO:0000256" key="3">
    <source>
        <dbReference type="ARBA" id="ARBA00022448"/>
    </source>
</evidence>
<feature type="transmembrane region" description="Helical" evidence="8">
    <location>
        <begin position="449"/>
        <end position="467"/>
    </location>
</feature>
<dbReference type="PROSITE" id="PS00216">
    <property type="entry name" value="SUGAR_TRANSPORT_1"/>
    <property type="match status" value="1"/>
</dbReference>
<dbReference type="InterPro" id="IPR020846">
    <property type="entry name" value="MFS_dom"/>
</dbReference>
<evidence type="ECO:0000256" key="5">
    <source>
        <dbReference type="ARBA" id="ARBA00022989"/>
    </source>
</evidence>
<feature type="transmembrane region" description="Helical" evidence="8">
    <location>
        <begin position="175"/>
        <end position="195"/>
    </location>
</feature>
<comment type="similarity">
    <text evidence="2 8">Belongs to the major facilitator superfamily. Nitrate/nitrite porter (TC 2.A.1.8) family.</text>
</comment>
<dbReference type="Pfam" id="PF07690">
    <property type="entry name" value="MFS_1"/>
    <property type="match status" value="2"/>
</dbReference>
<feature type="transmembrane region" description="Helical" evidence="8">
    <location>
        <begin position="221"/>
        <end position="240"/>
    </location>
</feature>
<feature type="transmembrane region" description="Helical" evidence="8">
    <location>
        <begin position="325"/>
        <end position="342"/>
    </location>
</feature>
<reference evidence="10 11" key="1">
    <citation type="submission" date="2020-08" db="EMBL/GenBank/DDBJ databases">
        <title>Genomic Encyclopedia of Type Strains, Phase III (KMG-III): the genomes of soil and plant-associated and newly described type strains.</title>
        <authorList>
            <person name="Whitman W."/>
        </authorList>
    </citation>
    <scope>NUCLEOTIDE SEQUENCE [LARGE SCALE GENOMIC DNA]</scope>
    <source>
        <strain evidence="10 11">CECT 8571</strain>
    </source>
</reference>
<comment type="caution">
    <text evidence="10">The sequence shown here is derived from an EMBL/GenBank/DDBJ whole genome shotgun (WGS) entry which is preliminary data.</text>
</comment>
<feature type="transmembrane region" description="Helical" evidence="8">
    <location>
        <begin position="297"/>
        <end position="319"/>
    </location>
</feature>
<feature type="transmembrane region" description="Helical" evidence="8">
    <location>
        <begin position="422"/>
        <end position="443"/>
    </location>
</feature>
<name>A0A839UI32_9GAMM</name>
<feature type="transmembrane region" description="Helical" evidence="8">
    <location>
        <begin position="83"/>
        <end position="102"/>
    </location>
</feature>
<evidence type="ECO:0000256" key="8">
    <source>
        <dbReference type="RuleBase" id="RU366033"/>
    </source>
</evidence>
<dbReference type="Proteomes" id="UP000559987">
    <property type="component" value="Unassembled WGS sequence"/>
</dbReference>
<keyword evidence="3 8" id="KW-0813">Transport</keyword>
<evidence type="ECO:0000256" key="6">
    <source>
        <dbReference type="ARBA" id="ARBA00023063"/>
    </source>
</evidence>
<feature type="transmembrane region" description="Helical" evidence="8">
    <location>
        <begin position="386"/>
        <end position="410"/>
    </location>
</feature>
<keyword evidence="8" id="KW-1003">Cell membrane</keyword>
<dbReference type="InterPro" id="IPR005829">
    <property type="entry name" value="Sugar_transporter_CS"/>
</dbReference>
<keyword evidence="5 8" id="KW-1133">Transmembrane helix</keyword>